<proteinExistence type="inferred from homology"/>
<sequence>MFGKQDDKTTLGNFIVGRKVFSAPIFTSQKHCVSVKGEWRGKPVTVVKTPDMFYMFVEAVREEMKNCVTLCSPGPNVLLLLVKPSDFTEENRKSLKFILSLFGQDALKYSMVVITHNRKENESVKKLIKDCEQRQHRINLNKMFFFKNNEELMQKIEKIVTENNGGFLMINE</sequence>
<feature type="domain" description="AIG1-type G" evidence="4">
    <location>
        <begin position="8"/>
        <end position="167"/>
    </location>
</feature>
<reference evidence="5" key="2">
    <citation type="submission" date="2025-08" db="UniProtKB">
        <authorList>
            <consortium name="Ensembl"/>
        </authorList>
    </citation>
    <scope>IDENTIFICATION</scope>
</reference>
<dbReference type="Gene3D" id="3.40.50.300">
    <property type="entry name" value="P-loop containing nucleotide triphosphate hydrolases"/>
    <property type="match status" value="1"/>
</dbReference>
<dbReference type="AlphaFoldDB" id="A0A7N6AZ35"/>
<evidence type="ECO:0000256" key="3">
    <source>
        <dbReference type="ARBA" id="ARBA00023134"/>
    </source>
</evidence>
<evidence type="ECO:0000256" key="2">
    <source>
        <dbReference type="ARBA" id="ARBA00022741"/>
    </source>
</evidence>
<evidence type="ECO:0000313" key="5">
    <source>
        <dbReference type="Ensembl" id="ENSATEP00000055989.2"/>
    </source>
</evidence>
<organism evidence="5 6">
    <name type="scientific">Anabas testudineus</name>
    <name type="common">Climbing perch</name>
    <name type="synonym">Anthias testudineus</name>
    <dbReference type="NCBI Taxonomy" id="64144"/>
    <lineage>
        <taxon>Eukaryota</taxon>
        <taxon>Metazoa</taxon>
        <taxon>Chordata</taxon>
        <taxon>Craniata</taxon>
        <taxon>Vertebrata</taxon>
        <taxon>Euteleostomi</taxon>
        <taxon>Actinopterygii</taxon>
        <taxon>Neopterygii</taxon>
        <taxon>Teleostei</taxon>
        <taxon>Neoteleostei</taxon>
        <taxon>Acanthomorphata</taxon>
        <taxon>Anabantaria</taxon>
        <taxon>Anabantiformes</taxon>
        <taxon>Anabantoidei</taxon>
        <taxon>Anabantidae</taxon>
        <taxon>Anabas</taxon>
    </lineage>
</organism>
<dbReference type="Pfam" id="PF04548">
    <property type="entry name" value="AIG1"/>
    <property type="match status" value="1"/>
</dbReference>
<keyword evidence="3" id="KW-0342">GTP-binding</keyword>
<dbReference type="GO" id="GO:0005525">
    <property type="term" value="F:GTP binding"/>
    <property type="evidence" value="ECO:0007669"/>
    <property type="project" value="UniProtKB-KW"/>
</dbReference>
<dbReference type="Proteomes" id="UP000265040">
    <property type="component" value="Chromosome 9"/>
</dbReference>
<dbReference type="InterPro" id="IPR027417">
    <property type="entry name" value="P-loop_NTPase"/>
</dbReference>
<keyword evidence="6" id="KW-1185">Reference proteome</keyword>
<evidence type="ECO:0000313" key="6">
    <source>
        <dbReference type="Proteomes" id="UP000265040"/>
    </source>
</evidence>
<dbReference type="InterPro" id="IPR006703">
    <property type="entry name" value="G_AIG1"/>
</dbReference>
<dbReference type="PANTHER" id="PTHR10903:SF170">
    <property type="entry name" value="GTPASE IMAP FAMILY MEMBER 7"/>
    <property type="match status" value="1"/>
</dbReference>
<reference evidence="5" key="3">
    <citation type="submission" date="2025-09" db="UniProtKB">
        <authorList>
            <consortium name="Ensembl"/>
        </authorList>
    </citation>
    <scope>IDENTIFICATION</scope>
</reference>
<dbReference type="Ensembl" id="ENSATET00000045423.2">
    <property type="protein sequence ID" value="ENSATEP00000055989.2"/>
    <property type="gene ID" value="ENSATEG00000011882.3"/>
</dbReference>
<reference evidence="5" key="1">
    <citation type="submission" date="2021-04" db="EMBL/GenBank/DDBJ databases">
        <authorList>
            <consortium name="Wellcome Sanger Institute Data Sharing"/>
        </authorList>
    </citation>
    <scope>NUCLEOTIDE SEQUENCE [LARGE SCALE GENOMIC DNA]</scope>
</reference>
<protein>
    <recommendedName>
        <fullName evidence="4">AIG1-type G domain-containing protein</fullName>
    </recommendedName>
</protein>
<keyword evidence="2" id="KW-0547">Nucleotide-binding</keyword>
<accession>A0A7N6AZ35</accession>
<dbReference type="PANTHER" id="PTHR10903">
    <property type="entry name" value="GTPASE, IMAP FAMILY MEMBER-RELATED"/>
    <property type="match status" value="1"/>
</dbReference>
<dbReference type="InterPro" id="IPR045058">
    <property type="entry name" value="GIMA/IAN/Toc"/>
</dbReference>
<dbReference type="GeneTree" id="ENSGT01140000282522"/>
<name>A0A7N6AZ35_ANATE</name>
<evidence type="ECO:0000256" key="1">
    <source>
        <dbReference type="ARBA" id="ARBA00008535"/>
    </source>
</evidence>
<dbReference type="SUPFAM" id="SSF52540">
    <property type="entry name" value="P-loop containing nucleoside triphosphate hydrolases"/>
    <property type="match status" value="1"/>
</dbReference>
<evidence type="ECO:0000259" key="4">
    <source>
        <dbReference type="Pfam" id="PF04548"/>
    </source>
</evidence>
<comment type="similarity">
    <text evidence="1">Belongs to the TRAFAC class TrmE-Era-EngA-EngB-Septin-like GTPase superfamily. AIG1/Toc34/Toc159-like paraseptin GTPase family. IAN subfamily.</text>
</comment>